<sequence length="83" mass="8887">MVNLIPRAALPALDVPTDCGTVGRIAELNEPSNSKHYAKGSASWANKRVTECAALQVSPVTATKIPRAGRVDDSDKRQMLQKA</sequence>
<organism evidence="1 2">
    <name type="scientific">Paraburkholderia humisilvae</name>
    <dbReference type="NCBI Taxonomy" id="627669"/>
    <lineage>
        <taxon>Bacteria</taxon>
        <taxon>Pseudomonadati</taxon>
        <taxon>Pseudomonadota</taxon>
        <taxon>Betaproteobacteria</taxon>
        <taxon>Burkholderiales</taxon>
        <taxon>Burkholderiaceae</taxon>
        <taxon>Paraburkholderia</taxon>
    </lineage>
</organism>
<evidence type="ECO:0000313" key="1">
    <source>
        <dbReference type="EMBL" id="CAB3760205.1"/>
    </source>
</evidence>
<evidence type="ECO:0000313" key="2">
    <source>
        <dbReference type="Proteomes" id="UP000494363"/>
    </source>
</evidence>
<name>A0A6J5E531_9BURK</name>
<dbReference type="EMBL" id="CADIKH010000016">
    <property type="protein sequence ID" value="CAB3760205.1"/>
    <property type="molecule type" value="Genomic_DNA"/>
</dbReference>
<dbReference type="AlphaFoldDB" id="A0A6J5E531"/>
<accession>A0A6J5E531</accession>
<dbReference type="Proteomes" id="UP000494363">
    <property type="component" value="Unassembled WGS sequence"/>
</dbReference>
<proteinExistence type="predicted"/>
<keyword evidence="2" id="KW-1185">Reference proteome</keyword>
<protein>
    <submittedName>
        <fullName evidence="1">Uncharacterized protein</fullName>
    </submittedName>
</protein>
<reference evidence="1 2" key="1">
    <citation type="submission" date="2020-04" db="EMBL/GenBank/DDBJ databases">
        <authorList>
            <person name="De Canck E."/>
        </authorList>
    </citation>
    <scope>NUCLEOTIDE SEQUENCE [LARGE SCALE GENOMIC DNA]</scope>
    <source>
        <strain evidence="1 2">LMG 29542</strain>
    </source>
</reference>
<gene>
    <name evidence="1" type="ORF">LMG29542_03783</name>
</gene>